<keyword evidence="4" id="KW-1185">Reference proteome</keyword>
<feature type="compositionally biased region" description="Polar residues" evidence="1">
    <location>
        <begin position="817"/>
        <end position="832"/>
    </location>
</feature>
<comment type="caution">
    <text evidence="3">The sequence shown here is derived from an EMBL/GenBank/DDBJ whole genome shotgun (WGS) entry which is preliminary data.</text>
</comment>
<feature type="non-terminal residue" evidence="3">
    <location>
        <position position="832"/>
    </location>
</feature>
<feature type="region of interest" description="Disordered" evidence="1">
    <location>
        <begin position="681"/>
        <end position="729"/>
    </location>
</feature>
<name>A0A6A3VR14_9STRA</name>
<dbReference type="OrthoDB" id="168415at2759"/>
<feature type="compositionally biased region" description="Low complexity" evidence="1">
    <location>
        <begin position="681"/>
        <end position="713"/>
    </location>
</feature>
<keyword evidence="2" id="KW-0732">Signal</keyword>
<gene>
    <name evidence="3" type="ORF">PF005_g27794</name>
</gene>
<reference evidence="3 4" key="1">
    <citation type="submission" date="2018-08" db="EMBL/GenBank/DDBJ databases">
        <title>Genomic investigation of the strawberry pathogen Phytophthora fragariae indicates pathogenicity is determined by transcriptional variation in three key races.</title>
        <authorList>
            <person name="Adams T.M."/>
            <person name="Armitage A.D."/>
            <person name="Sobczyk M.K."/>
            <person name="Bates H.J."/>
            <person name="Dunwell J.M."/>
            <person name="Nellist C.F."/>
            <person name="Harrison R.J."/>
        </authorList>
    </citation>
    <scope>NUCLEOTIDE SEQUENCE [LARGE SCALE GENOMIC DNA]</scope>
    <source>
        <strain evidence="3 4">NOV-27</strain>
    </source>
</reference>
<feature type="region of interest" description="Disordered" evidence="1">
    <location>
        <begin position="803"/>
        <end position="832"/>
    </location>
</feature>
<evidence type="ECO:0000313" key="3">
    <source>
        <dbReference type="EMBL" id="KAE9169847.1"/>
    </source>
</evidence>
<feature type="region of interest" description="Disordered" evidence="1">
    <location>
        <begin position="742"/>
        <end position="761"/>
    </location>
</feature>
<evidence type="ECO:0000256" key="1">
    <source>
        <dbReference type="SAM" id="MobiDB-lite"/>
    </source>
</evidence>
<dbReference type="Proteomes" id="UP000433483">
    <property type="component" value="Unassembled WGS sequence"/>
</dbReference>
<accession>A0A6A3VR14</accession>
<evidence type="ECO:0000313" key="4">
    <source>
        <dbReference type="Proteomes" id="UP000433483"/>
    </source>
</evidence>
<feature type="signal peptide" evidence="2">
    <location>
        <begin position="1"/>
        <end position="22"/>
    </location>
</feature>
<protein>
    <submittedName>
        <fullName evidence="3">Uncharacterized protein</fullName>
    </submittedName>
</protein>
<feature type="chain" id="PRO_5025506310" evidence="2">
    <location>
        <begin position="23"/>
        <end position="832"/>
    </location>
</feature>
<dbReference type="EMBL" id="QXGB01003610">
    <property type="protein sequence ID" value="KAE9169847.1"/>
    <property type="molecule type" value="Genomic_DNA"/>
</dbReference>
<feature type="region of interest" description="Disordered" evidence="1">
    <location>
        <begin position="565"/>
        <end position="598"/>
    </location>
</feature>
<proteinExistence type="predicted"/>
<feature type="region of interest" description="Disordered" evidence="1">
    <location>
        <begin position="633"/>
        <end position="660"/>
    </location>
</feature>
<organism evidence="3 4">
    <name type="scientific">Phytophthora fragariae</name>
    <dbReference type="NCBI Taxonomy" id="53985"/>
    <lineage>
        <taxon>Eukaryota</taxon>
        <taxon>Sar</taxon>
        <taxon>Stramenopiles</taxon>
        <taxon>Oomycota</taxon>
        <taxon>Peronosporomycetes</taxon>
        <taxon>Peronosporales</taxon>
        <taxon>Peronosporaceae</taxon>
        <taxon>Phytophthora</taxon>
    </lineage>
</organism>
<evidence type="ECO:0000256" key="2">
    <source>
        <dbReference type="SAM" id="SignalP"/>
    </source>
</evidence>
<feature type="compositionally biased region" description="Low complexity" evidence="1">
    <location>
        <begin position="635"/>
        <end position="648"/>
    </location>
</feature>
<feature type="compositionally biased region" description="Low complexity" evidence="1">
    <location>
        <begin position="574"/>
        <end position="598"/>
    </location>
</feature>
<dbReference type="AlphaFoldDB" id="A0A6A3VR14"/>
<sequence>MRALRTLVLLAAGLTLWAPLAAGDAGASDGPPPAQETAKPRQLPRRLVDVAAKNPRDPFMFDNHMVGDVTVKNHPVYGSASLSVRSGKVYRNIDSVSSPGAVVGARSVPTTRDVRALVNVGDVVFFGQLDARTVLGVSNTTIIIDEGLQHPLTGGESIETRKRAFSTAEDTTLQTAMNARGFHLHSHDDTVNSSSPHKVLQIRHFADASSITARLLPGNVSVVHGSDAVTTLLDLSKELSGSTFVRLAGSSYLVDPVRPPTSTQFFLDRPFAGPSFDDLPIFVDGVGAGILLDVRAGTGVRAGASIDVTATKVNEIIATDVVVSTTSDGVSAGRLRINDAGVQFLGETTTISSEVASINLQPAKDLSLAAGSLDNKPGSKVVIRSGASNWQLGGDIDVRTGQSNYGAASGKLLLHSSDSIAAHASSGSVEIGSGIGKVGPSGLISLSSGNASTGESGDIRLLTGSANGANSGDIALETSTSTGGSGGSIQIVVGAADTGAGGIVEISAGSTTDPLLQGGSVLVNAGSSHNVGGNIELSAADGVTQSGASATGGSIAILSGKGMPGRSGDIKLQTSPSSTTGSLTLASGTSSSGNSGSVSLLTSKASGGAGGSVIVRVGSGDAAVGGDVQIGGGTSVNQQGVGGRVSVQGGNGTTTGGNVQLSAGSGTSALGGSVLISSGSGDGATSGDVTVSSAASGTAQTSTSGSVRLSSGASNGGSSGSVSVSTGASTGGASGSISLSVGSGDAATGGSVSVDGGQSRAVGGKGGLVAVRGGAGTATGGDLTLAGGVGDSSLGGSVRISSGNGATATSGDVVVSTAGSGPAQTSGSVTMS</sequence>